<protein>
    <submittedName>
        <fullName evidence="2">Uncharacterized protein</fullName>
    </submittedName>
</protein>
<evidence type="ECO:0000313" key="2">
    <source>
        <dbReference type="EMBL" id="ETM56459.1"/>
    </source>
</evidence>
<dbReference type="VEuPathDB" id="FungiDB:PPTG_20754"/>
<organism evidence="2">
    <name type="scientific">Phytophthora nicotianae</name>
    <name type="common">Potato buckeye rot agent</name>
    <name type="synonym">Phytophthora parasitica</name>
    <dbReference type="NCBI Taxonomy" id="4792"/>
    <lineage>
        <taxon>Eukaryota</taxon>
        <taxon>Sar</taxon>
        <taxon>Stramenopiles</taxon>
        <taxon>Oomycota</taxon>
        <taxon>Peronosporomycetes</taxon>
        <taxon>Peronosporales</taxon>
        <taxon>Peronosporaceae</taxon>
        <taxon>Phytophthora</taxon>
    </lineage>
</organism>
<gene>
    <name evidence="2" type="ORF">L914_00578</name>
</gene>
<reference evidence="2" key="1">
    <citation type="submission" date="2013-11" db="EMBL/GenBank/DDBJ databases">
        <title>The Genome Sequence of Phytophthora parasitica IAC_01/95.</title>
        <authorList>
            <consortium name="The Broad Institute Genomics Platform"/>
            <person name="Russ C."/>
            <person name="Tyler B."/>
            <person name="Panabieres F."/>
            <person name="Shan W."/>
            <person name="Tripathy S."/>
            <person name="Grunwald N."/>
            <person name="Machado M."/>
            <person name="Johnson C.S."/>
            <person name="Arredondo F."/>
            <person name="Hong C."/>
            <person name="Coffey M."/>
            <person name="Young S.K."/>
            <person name="Zeng Q."/>
            <person name="Gargeya S."/>
            <person name="Fitzgerald M."/>
            <person name="Abouelleil A."/>
            <person name="Alvarado L."/>
            <person name="Chapman S.B."/>
            <person name="Gainer-Dewar J."/>
            <person name="Goldberg J."/>
            <person name="Griggs A."/>
            <person name="Gujja S."/>
            <person name="Hansen M."/>
            <person name="Howarth C."/>
            <person name="Imamovic A."/>
            <person name="Ireland A."/>
            <person name="Larimer J."/>
            <person name="McCowan C."/>
            <person name="Murphy C."/>
            <person name="Pearson M."/>
            <person name="Poon T.W."/>
            <person name="Priest M."/>
            <person name="Roberts A."/>
            <person name="Saif S."/>
            <person name="Shea T."/>
            <person name="Sykes S."/>
            <person name="Wortman J."/>
            <person name="Nusbaum C."/>
            <person name="Birren B."/>
        </authorList>
    </citation>
    <scope>NUCLEOTIDE SEQUENCE [LARGE SCALE GENOMIC DNA]</scope>
    <source>
        <strain evidence="2">IAC_01/95</strain>
    </source>
</reference>
<dbReference type="PANTHER" id="PTHR47169">
    <property type="entry name" value="OS01G0541250 PROTEIN"/>
    <property type="match status" value="1"/>
</dbReference>
<dbReference type="VEuPathDB" id="FungiDB:PPTG_20755"/>
<dbReference type="AlphaFoldDB" id="W2P913"/>
<accession>W2P913</accession>
<keyword evidence="1" id="KW-1133">Transmembrane helix</keyword>
<feature type="non-terminal residue" evidence="2">
    <location>
        <position position="1"/>
    </location>
</feature>
<dbReference type="PANTHER" id="PTHR47169:SF2">
    <property type="entry name" value="OS01G0541250 PROTEIN"/>
    <property type="match status" value="1"/>
</dbReference>
<keyword evidence="1" id="KW-0472">Membrane</keyword>
<sequence>PRNAVLGWYFPLREFILADDDELDRLIPSRATHHALEQLLDILRDVESVSKRLQSESLTIVDAEAFFTDFSKCHFRHTLVSYYHLLFYYISFIYVPFILAPDAEIVQCPEFEAAAIKVLTGTEANLTGTERTFLVLPDEELPERHRRSKQSIPKTMFLAAVARPRYDYHRKAMFDGKLGIWPLVEDYIAQRNSANRPAGTVLTRNIASIDRDVIKEFLLKEVTPTIKRKWPAQD</sequence>
<dbReference type="EMBL" id="KI690505">
    <property type="protein sequence ID" value="ETM56459.1"/>
    <property type="molecule type" value="Genomic_DNA"/>
</dbReference>
<name>W2P913_PHYNI</name>
<proteinExistence type="predicted"/>
<dbReference type="Proteomes" id="UP000054532">
    <property type="component" value="Unassembled WGS sequence"/>
</dbReference>
<keyword evidence="1" id="KW-0812">Transmembrane</keyword>
<feature type="transmembrane region" description="Helical" evidence="1">
    <location>
        <begin position="80"/>
        <end position="99"/>
    </location>
</feature>
<evidence type="ECO:0000256" key="1">
    <source>
        <dbReference type="SAM" id="Phobius"/>
    </source>
</evidence>